<sequence>MLLFGATPAHAVPTPFTDQGFPTGGTGGIHPLPAAAALQEVFQPGLVPVGANDFSCQPAEGQRPVVLIPGTTGSAFNSFSALAPALKAEGLCVYTFNHNPLGFSSQISFAGDIADSARMLGEVVDKVRAETGAEQVDLVGWSQGGGPLPVYYINKLGGAEKVRKVVGIMPSHHGTNFWLVHDYAQRNPAVRADFDNLGTAVNGLALAQQLAGSAFIEDLYSEPVRAEYMNIATQYDQIVLPYSNSFLEGADNRLVQDYCPGRRTTHFNATYDPVVFALVLEGLTGVAQPKNCATPPPLG</sequence>
<evidence type="ECO:0000313" key="3">
    <source>
        <dbReference type="Proteomes" id="UP000427071"/>
    </source>
</evidence>
<dbReference type="GO" id="GO:0004806">
    <property type="term" value="F:triacylglycerol lipase activity"/>
    <property type="evidence" value="ECO:0007669"/>
    <property type="project" value="UniProtKB-EC"/>
</dbReference>
<dbReference type="KEGG" id="ckw:CKALI_00970"/>
<dbReference type="SUPFAM" id="SSF53474">
    <property type="entry name" value="alpha/beta-Hydrolases"/>
    <property type="match status" value="1"/>
</dbReference>
<keyword evidence="3" id="KW-1185">Reference proteome</keyword>
<accession>A0A6B8VHL6</accession>
<dbReference type="InterPro" id="IPR000073">
    <property type="entry name" value="AB_hydrolase_1"/>
</dbReference>
<keyword evidence="2" id="KW-0378">Hydrolase</keyword>
<name>A0A6B8VHL6_9CORY</name>
<dbReference type="AlphaFoldDB" id="A0A6B8VHL6"/>
<gene>
    <name evidence="2" type="primary">estB</name>
    <name evidence="2" type="ORF">CKALI_00970</name>
</gene>
<dbReference type="Gene3D" id="3.40.50.1820">
    <property type="entry name" value="alpha/beta hydrolase"/>
    <property type="match status" value="1"/>
</dbReference>
<dbReference type="Pfam" id="PF00561">
    <property type="entry name" value="Abhydrolase_1"/>
    <property type="match status" value="1"/>
</dbReference>
<reference evidence="3" key="1">
    <citation type="submission" date="2019-11" db="EMBL/GenBank/DDBJ databases">
        <title>Complete genome sequence of Corynebacterium kalinowskii 1959, a novel Corynebacterium species isolated from soil of a small paddock in Vilsendorf, Germany.</title>
        <authorList>
            <person name="Schaffert L."/>
            <person name="Ruwe M."/>
            <person name="Milse J."/>
            <person name="Hanuschka K."/>
            <person name="Ortseifen V."/>
            <person name="Droste J."/>
            <person name="Brandt D."/>
            <person name="Schlueter L."/>
            <person name="Kutter Y."/>
            <person name="Vinke S."/>
            <person name="Viehoefer P."/>
            <person name="Jacob L."/>
            <person name="Luebke N.-C."/>
            <person name="Schulte-Berndt E."/>
            <person name="Hain C."/>
            <person name="Linder M."/>
            <person name="Schmidt P."/>
            <person name="Wollenschlaeger L."/>
            <person name="Luttermann T."/>
            <person name="Thieme E."/>
            <person name="Hassa J."/>
            <person name="Haak M."/>
            <person name="Wittchen M."/>
            <person name="Mentz A."/>
            <person name="Persicke M."/>
            <person name="Busche T."/>
            <person name="Ruckert C."/>
        </authorList>
    </citation>
    <scope>NUCLEOTIDE SEQUENCE [LARGE SCALE GENOMIC DNA]</scope>
    <source>
        <strain evidence="3">1959</strain>
    </source>
</reference>
<dbReference type="Proteomes" id="UP000427071">
    <property type="component" value="Chromosome"/>
</dbReference>
<dbReference type="InterPro" id="IPR029058">
    <property type="entry name" value="AB_hydrolase_fold"/>
</dbReference>
<feature type="domain" description="AB hydrolase-1" evidence="1">
    <location>
        <begin position="64"/>
        <end position="202"/>
    </location>
</feature>
<protein>
    <submittedName>
        <fullName evidence="2">Extracellular esterase EstB</fullName>
        <ecNumber evidence="2">3.1.1.3</ecNumber>
    </submittedName>
</protein>
<organism evidence="2 3">
    <name type="scientific">Corynebacterium kalinowskii</name>
    <dbReference type="NCBI Taxonomy" id="2675216"/>
    <lineage>
        <taxon>Bacteria</taxon>
        <taxon>Bacillati</taxon>
        <taxon>Actinomycetota</taxon>
        <taxon>Actinomycetes</taxon>
        <taxon>Mycobacteriales</taxon>
        <taxon>Corynebacteriaceae</taxon>
        <taxon>Corynebacterium</taxon>
    </lineage>
</organism>
<dbReference type="EC" id="3.1.1.3" evidence="2"/>
<dbReference type="EMBL" id="CP046452">
    <property type="protein sequence ID" value="QGU01094.1"/>
    <property type="molecule type" value="Genomic_DNA"/>
</dbReference>
<evidence type="ECO:0000259" key="1">
    <source>
        <dbReference type="Pfam" id="PF00561"/>
    </source>
</evidence>
<proteinExistence type="predicted"/>
<evidence type="ECO:0000313" key="2">
    <source>
        <dbReference type="EMBL" id="QGU01094.1"/>
    </source>
</evidence>